<dbReference type="Gene3D" id="2.130.10.10">
    <property type="entry name" value="YVTN repeat-like/Quinoprotein amine dehydrogenase"/>
    <property type="match status" value="1"/>
</dbReference>
<organism evidence="3 4">
    <name type="scientific">Rhizobium lusitanum</name>
    <dbReference type="NCBI Taxonomy" id="293958"/>
    <lineage>
        <taxon>Bacteria</taxon>
        <taxon>Pseudomonadati</taxon>
        <taxon>Pseudomonadota</taxon>
        <taxon>Alphaproteobacteria</taxon>
        <taxon>Hyphomicrobiales</taxon>
        <taxon>Rhizobiaceae</taxon>
        <taxon>Rhizobium/Agrobacterium group</taxon>
        <taxon>Rhizobium</taxon>
    </lineage>
</organism>
<dbReference type="InterPro" id="IPR015943">
    <property type="entry name" value="WD40/YVTN_repeat-like_dom_sf"/>
</dbReference>
<comment type="caution">
    <text evidence="3">The sequence shown here is derived from an EMBL/GenBank/DDBJ whole genome shotgun (WGS) entry which is preliminary data.</text>
</comment>
<dbReference type="InterPro" id="IPR011048">
    <property type="entry name" value="Haem_d1_sf"/>
</dbReference>
<keyword evidence="2" id="KW-0313">Glucose metabolism</keyword>
<accession>A0A6L9UAG0</accession>
<sequence length="371" mass="39644">MQEASVFRFAVGTLTRSTSYFERAEGDGISIVEFNGADGQFSVISTTAGIDNPTHLCFDHTRKALYANSEVEGWNEGTVSAFRLDEATGALIYLNKQATLGSIAAHNSLSSSGRHLFVTNYSHDDVHETPRKAMAVFPVRPDGGLDPASGSVLHEGRGPSEVRQRVPHPHCAMISHDGVVVSVADLGLDRILHYAFDDMTGRVKPSPLGASRLPPASGPRHFVEAQDGSTIYVINELASTIAVMRRSPDEIEWSLIQIASTLPHGFEGASLCAAIHLSPDGRHLYGSNRGHDSIAGFAIDAAGGELTPMGWTSTGGRTPRSFLISADGYYVIVANQNENEIVAFARDPRTGSLEGTDAKLAIGTPMCVTNI</sequence>
<reference evidence="3 4" key="1">
    <citation type="submission" date="2019-12" db="EMBL/GenBank/DDBJ databases">
        <title>Rhizobium genotypes associated with high levels of biological nitrogen fixation by grain legumes in a temperate-maritime cropping system.</title>
        <authorList>
            <person name="Maluk M."/>
            <person name="Francesc Ferrando Molina F."/>
            <person name="Lopez Del Egido L."/>
            <person name="Lafos M."/>
            <person name="Langarica-Fuentes A."/>
            <person name="Gebre Yohannes G."/>
            <person name="Young M.W."/>
            <person name="Martin P."/>
            <person name="Gantlett R."/>
            <person name="Kenicer G."/>
            <person name="Hawes C."/>
            <person name="Begg G.S."/>
            <person name="Quilliam R.S."/>
            <person name="Squire G.R."/>
            <person name="Poole P.S."/>
            <person name="Young P.W."/>
            <person name="Iannetta P.M."/>
            <person name="James E.K."/>
        </authorList>
    </citation>
    <scope>NUCLEOTIDE SEQUENCE [LARGE SCALE GENOMIC DNA]</scope>
    <source>
        <strain evidence="3 4">JHI1118</strain>
    </source>
</reference>
<dbReference type="GO" id="GO:0017057">
    <property type="term" value="F:6-phosphogluconolactonase activity"/>
    <property type="evidence" value="ECO:0007669"/>
    <property type="project" value="TreeGrafter"/>
</dbReference>
<dbReference type="PANTHER" id="PTHR30344">
    <property type="entry name" value="6-PHOSPHOGLUCONOLACTONASE-RELATED"/>
    <property type="match status" value="1"/>
</dbReference>
<evidence type="ECO:0000256" key="2">
    <source>
        <dbReference type="ARBA" id="ARBA00022526"/>
    </source>
</evidence>
<dbReference type="InterPro" id="IPR050282">
    <property type="entry name" value="Cycloisomerase_2"/>
</dbReference>
<name>A0A6L9UAG0_9HYPH</name>
<dbReference type="EMBL" id="WUEY01000012">
    <property type="protein sequence ID" value="NEI72574.1"/>
    <property type="molecule type" value="Genomic_DNA"/>
</dbReference>
<dbReference type="InterPro" id="IPR019405">
    <property type="entry name" value="Lactonase_7-beta_prop"/>
</dbReference>
<dbReference type="SUPFAM" id="SSF51004">
    <property type="entry name" value="C-terminal (heme d1) domain of cytochrome cd1-nitrite reductase"/>
    <property type="match status" value="1"/>
</dbReference>
<gene>
    <name evidence="3" type="ORF">GR212_23730</name>
</gene>
<evidence type="ECO:0000256" key="1">
    <source>
        <dbReference type="ARBA" id="ARBA00005564"/>
    </source>
</evidence>
<evidence type="ECO:0000313" key="3">
    <source>
        <dbReference type="EMBL" id="NEI72574.1"/>
    </source>
</evidence>
<protein>
    <submittedName>
        <fullName evidence="3">Beta-propeller fold lactonase family protein</fullName>
    </submittedName>
</protein>
<dbReference type="Proteomes" id="UP000483035">
    <property type="component" value="Unassembled WGS sequence"/>
</dbReference>
<dbReference type="Pfam" id="PF10282">
    <property type="entry name" value="Lactonase"/>
    <property type="match status" value="1"/>
</dbReference>
<proteinExistence type="inferred from homology"/>
<evidence type="ECO:0000313" key="4">
    <source>
        <dbReference type="Proteomes" id="UP000483035"/>
    </source>
</evidence>
<comment type="similarity">
    <text evidence="1">Belongs to the cycloisomerase 2 family.</text>
</comment>
<dbReference type="AlphaFoldDB" id="A0A6L9UAG0"/>
<dbReference type="GO" id="GO:0006006">
    <property type="term" value="P:glucose metabolic process"/>
    <property type="evidence" value="ECO:0007669"/>
    <property type="project" value="UniProtKB-KW"/>
</dbReference>
<dbReference type="PANTHER" id="PTHR30344:SF1">
    <property type="entry name" value="6-PHOSPHOGLUCONOLACTONASE"/>
    <property type="match status" value="1"/>
</dbReference>
<keyword evidence="2" id="KW-0119">Carbohydrate metabolism</keyword>
<dbReference type="RefSeq" id="WP_163990113.1">
    <property type="nucleotide sequence ID" value="NZ_WUEY01000012.1"/>
</dbReference>